<organism evidence="3 4">
    <name type="scientific">Pyricularia grisea</name>
    <name type="common">Crabgrass-specific blast fungus</name>
    <name type="synonym">Magnaporthe grisea</name>
    <dbReference type="NCBI Taxonomy" id="148305"/>
    <lineage>
        <taxon>Eukaryota</taxon>
        <taxon>Fungi</taxon>
        <taxon>Dikarya</taxon>
        <taxon>Ascomycota</taxon>
        <taxon>Pezizomycotina</taxon>
        <taxon>Sordariomycetes</taxon>
        <taxon>Sordariomycetidae</taxon>
        <taxon>Magnaporthales</taxon>
        <taxon>Pyriculariaceae</taxon>
        <taxon>Pyricularia</taxon>
    </lineage>
</organism>
<gene>
    <name evidence="4" type="ORF">PgNI_08697</name>
</gene>
<dbReference type="Proteomes" id="UP000515153">
    <property type="component" value="Chromosome V"/>
</dbReference>
<feature type="signal peptide" evidence="2">
    <location>
        <begin position="1"/>
        <end position="18"/>
    </location>
</feature>
<evidence type="ECO:0000256" key="1">
    <source>
        <dbReference type="SAM" id="MobiDB-lite"/>
    </source>
</evidence>
<feature type="region of interest" description="Disordered" evidence="1">
    <location>
        <begin position="25"/>
        <end position="64"/>
    </location>
</feature>
<reference evidence="3 4" key="1">
    <citation type="journal article" date="2019" name="Mol. Biol. Evol.">
        <title>Blast fungal genomes show frequent chromosomal changes, gene gains and losses, and effector gene turnover.</title>
        <authorList>
            <person name="Gomez Luciano L.B."/>
            <person name="Jason Tsai I."/>
            <person name="Chuma I."/>
            <person name="Tosa Y."/>
            <person name="Chen Y.H."/>
            <person name="Li J.Y."/>
            <person name="Li M.Y."/>
            <person name="Jade Lu M.Y."/>
            <person name="Nakayashiki H."/>
            <person name="Li W.H."/>
        </authorList>
    </citation>
    <scope>NUCLEOTIDE SEQUENCE [LARGE SCALE GENOMIC DNA]</scope>
    <source>
        <strain evidence="3 4">NI907</strain>
    </source>
</reference>
<proteinExistence type="predicted"/>
<name>A0A6P8AW55_PYRGI</name>
<evidence type="ECO:0000256" key="2">
    <source>
        <dbReference type="SAM" id="SignalP"/>
    </source>
</evidence>
<dbReference type="GeneID" id="41963600"/>
<feature type="region of interest" description="Disordered" evidence="1">
    <location>
        <begin position="222"/>
        <end position="249"/>
    </location>
</feature>
<keyword evidence="3" id="KW-1185">Reference proteome</keyword>
<feature type="compositionally biased region" description="Polar residues" evidence="1">
    <location>
        <begin position="30"/>
        <end position="56"/>
    </location>
</feature>
<dbReference type="AlphaFoldDB" id="A0A6P8AW55"/>
<dbReference type="RefSeq" id="XP_030979153.1">
    <property type="nucleotide sequence ID" value="XM_031128692.1"/>
</dbReference>
<protein>
    <submittedName>
        <fullName evidence="4">Uncharacterized protein</fullName>
    </submittedName>
</protein>
<feature type="chain" id="PRO_5028006711" evidence="2">
    <location>
        <begin position="19"/>
        <end position="249"/>
    </location>
</feature>
<evidence type="ECO:0000313" key="3">
    <source>
        <dbReference type="Proteomes" id="UP000515153"/>
    </source>
</evidence>
<keyword evidence="2" id="KW-0732">Signal</keyword>
<dbReference type="KEGG" id="pgri:PgNI_08697"/>
<sequence length="249" mass="26612">MQLKTTYVVLTLAYFAIAAPVTDLTGGGSPSQTPRGHETTQINGGGSTQLAVHNSQGGTGAPRGVGQKTKELACNALDTCIEAGFGTLVLGAALKNNCVKRYKQNQQKDRKALGIPDGIGQKAKELGCNALETCFEAGVGGYVLAGDVGKNCLRRYEEYRERNAKALGQPYEPISVDLAADGLPMKAIECCRKGAKIAMDAACTCYMKHSQGYQDLLKENEERRTKHKKQRVNNSAHGNGPLLEAPRKG</sequence>
<reference evidence="4" key="3">
    <citation type="submission" date="2025-08" db="UniProtKB">
        <authorList>
            <consortium name="RefSeq"/>
        </authorList>
    </citation>
    <scope>IDENTIFICATION</scope>
    <source>
        <strain evidence="4">NI907</strain>
    </source>
</reference>
<evidence type="ECO:0000313" key="4">
    <source>
        <dbReference type="RefSeq" id="XP_030979153.1"/>
    </source>
</evidence>
<reference evidence="4" key="2">
    <citation type="submission" date="2019-10" db="EMBL/GenBank/DDBJ databases">
        <authorList>
            <consortium name="NCBI Genome Project"/>
        </authorList>
    </citation>
    <scope>NUCLEOTIDE SEQUENCE</scope>
    <source>
        <strain evidence="4">NI907</strain>
    </source>
</reference>
<accession>A0A6P8AW55</accession>